<accession>A0A653I7L0</accession>
<proteinExistence type="predicted"/>
<dbReference type="SUPFAM" id="SSF48403">
    <property type="entry name" value="Ankyrin repeat"/>
    <property type="match status" value="1"/>
</dbReference>
<dbReference type="Pfam" id="PF12796">
    <property type="entry name" value="Ank_2"/>
    <property type="match status" value="1"/>
</dbReference>
<dbReference type="PANTHER" id="PTHR24198:SF165">
    <property type="entry name" value="ANKYRIN REPEAT-CONTAINING PROTEIN-RELATED"/>
    <property type="match status" value="1"/>
</dbReference>
<evidence type="ECO:0000256" key="1">
    <source>
        <dbReference type="ARBA" id="ARBA00022737"/>
    </source>
</evidence>
<dbReference type="RefSeq" id="WP_159173038.1">
    <property type="nucleotide sequence ID" value="NZ_LR732311.1"/>
</dbReference>
<name>A0A653I7L0_9BACL</name>
<evidence type="ECO:0000256" key="4">
    <source>
        <dbReference type="SAM" id="Phobius"/>
    </source>
</evidence>
<dbReference type="PANTHER" id="PTHR24198">
    <property type="entry name" value="ANKYRIN REPEAT AND PROTEIN KINASE DOMAIN-CONTAINING PROTEIN"/>
    <property type="match status" value="1"/>
</dbReference>
<dbReference type="SMART" id="SM00248">
    <property type="entry name" value="ANK"/>
    <property type="match status" value="4"/>
</dbReference>
<dbReference type="InterPro" id="IPR036770">
    <property type="entry name" value="Ankyrin_rpt-contain_sf"/>
</dbReference>
<protein>
    <submittedName>
        <fullName evidence="5">Uncharacterized protein</fullName>
    </submittedName>
</protein>
<dbReference type="InterPro" id="IPR002110">
    <property type="entry name" value="Ankyrin_rpt"/>
</dbReference>
<sequence>MKKKQIISVVLLFLIGIGVTTYLLIEQRNQQAFEKSIDTSDVNAFASAVEHVSLSTKDRNQYIQQFQEALDYEKALVLLDDTSVKNQVNWFYVARFGPVSVVKQWLDAGASVEQTNEQQQTVLHVATSVNQSEDAYALLIKEATRKNINALDKFGNSPLYYATVDQNETVIKQLLTAGANPNVGKHQPIYEAVKQDRQDIYQLLVKQGAEVKKTKVKKLARAYGATTFQ</sequence>
<dbReference type="PROSITE" id="PS50297">
    <property type="entry name" value="ANK_REP_REGION"/>
    <property type="match status" value="1"/>
</dbReference>
<feature type="repeat" description="ANK" evidence="3">
    <location>
        <begin position="154"/>
        <end position="186"/>
    </location>
</feature>
<dbReference type="EMBL" id="CABWKQ010000013">
    <property type="protein sequence ID" value="VWX35023.1"/>
    <property type="molecule type" value="Genomic_DNA"/>
</dbReference>
<evidence type="ECO:0000313" key="5">
    <source>
        <dbReference type="EMBL" id="VWX35023.1"/>
    </source>
</evidence>
<dbReference type="PROSITE" id="PS50088">
    <property type="entry name" value="ANK_REPEAT"/>
    <property type="match status" value="1"/>
</dbReference>
<organism evidence="5 6">
    <name type="scientific">Exiguobacterium oxidotolerans</name>
    <dbReference type="NCBI Taxonomy" id="223958"/>
    <lineage>
        <taxon>Bacteria</taxon>
        <taxon>Bacillati</taxon>
        <taxon>Bacillota</taxon>
        <taxon>Bacilli</taxon>
        <taxon>Bacillales</taxon>
        <taxon>Bacillales Family XII. Incertae Sedis</taxon>
        <taxon>Exiguobacterium</taxon>
    </lineage>
</organism>
<feature type="transmembrane region" description="Helical" evidence="4">
    <location>
        <begin position="6"/>
        <end position="25"/>
    </location>
</feature>
<dbReference type="AlphaFoldDB" id="A0A653I7L0"/>
<dbReference type="Proteomes" id="UP000439752">
    <property type="component" value="Unassembled WGS sequence"/>
</dbReference>
<keyword evidence="4" id="KW-0812">Transmembrane</keyword>
<keyword evidence="2 3" id="KW-0040">ANK repeat</keyword>
<gene>
    <name evidence="5" type="ORF">EXIGUO9Y_200009</name>
</gene>
<dbReference type="Gene3D" id="1.25.40.20">
    <property type="entry name" value="Ankyrin repeat-containing domain"/>
    <property type="match status" value="1"/>
</dbReference>
<keyword evidence="1" id="KW-0677">Repeat</keyword>
<evidence type="ECO:0000256" key="2">
    <source>
        <dbReference type="ARBA" id="ARBA00023043"/>
    </source>
</evidence>
<evidence type="ECO:0000256" key="3">
    <source>
        <dbReference type="PROSITE-ProRule" id="PRU00023"/>
    </source>
</evidence>
<evidence type="ECO:0000313" key="6">
    <source>
        <dbReference type="Proteomes" id="UP000439752"/>
    </source>
</evidence>
<keyword evidence="4" id="KW-1133">Transmembrane helix</keyword>
<reference evidence="5 6" key="1">
    <citation type="submission" date="2019-10" db="EMBL/GenBank/DDBJ databases">
        <authorList>
            <person name="Karimi E."/>
        </authorList>
    </citation>
    <scope>NUCLEOTIDE SEQUENCE [LARGE SCALE GENOMIC DNA]</scope>
    <source>
        <strain evidence="5">Exiguobacterium sp. 9Y</strain>
    </source>
</reference>
<keyword evidence="6" id="KW-1185">Reference proteome</keyword>
<keyword evidence="4" id="KW-0472">Membrane</keyword>